<reference evidence="6" key="1">
    <citation type="submission" date="2016-11" db="EMBL/GenBank/DDBJ databases">
        <authorList>
            <person name="Varghese N."/>
            <person name="Submissions S."/>
        </authorList>
    </citation>
    <scope>NUCLEOTIDE SEQUENCE [LARGE SCALE GENOMIC DNA]</scope>
    <source>
        <strain evidence="6">DSM 29440</strain>
    </source>
</reference>
<name>A0A1N6EQ81_9RHOB</name>
<evidence type="ECO:0000256" key="2">
    <source>
        <dbReference type="ARBA" id="ARBA00022692"/>
    </source>
</evidence>
<feature type="compositionally biased region" description="Basic and acidic residues" evidence="4">
    <location>
        <begin position="479"/>
        <end position="494"/>
    </location>
</feature>
<keyword evidence="5" id="KW-0808">Transferase</keyword>
<keyword evidence="3" id="KW-1133">Transmembrane helix</keyword>
<dbReference type="RefSeq" id="WP_074255115.1">
    <property type="nucleotide sequence ID" value="NZ_FSRL01000001.1"/>
</dbReference>
<protein>
    <submittedName>
        <fullName evidence="5">Glycosyl transferase family 2</fullName>
    </submittedName>
</protein>
<dbReference type="STRING" id="1217970.SAMN05444002_1002"/>
<evidence type="ECO:0000256" key="3">
    <source>
        <dbReference type="ARBA" id="ARBA00022989"/>
    </source>
</evidence>
<evidence type="ECO:0000313" key="5">
    <source>
        <dbReference type="EMBL" id="SIN85165.1"/>
    </source>
</evidence>
<dbReference type="Proteomes" id="UP000184932">
    <property type="component" value="Unassembled WGS sequence"/>
</dbReference>
<dbReference type="GO" id="GO:0005737">
    <property type="term" value="C:cytoplasm"/>
    <property type="evidence" value="ECO:0007669"/>
    <property type="project" value="TreeGrafter"/>
</dbReference>
<evidence type="ECO:0000256" key="1">
    <source>
        <dbReference type="ARBA" id="ARBA00004167"/>
    </source>
</evidence>
<keyword evidence="2" id="KW-0812">Transmembrane</keyword>
<sequence length="500" mass="56483">MSDETSPDEGKTSKAEKATFTIMSMMKDEGHCLIEWVAYHNHIGFDNICVYTNNCNDGTDAMLMRLEEMGYCKHFRNDVPEGKKPQPNALSLAEKNPAVMNSEWILTMDADEFVSVKCGRGKIQDLMEELPADTDAVAITWRFFGSSELTDWNPGMVIESYRNAAPDKFRKGWGVKTLFKPFNDMKLGIHRPHMKKAKQIPDRAQQMLRQKWVNGSGEPMPTDFNLSGWRSTKPTLGYKLVELNHYGVKSYEAYLLRRLRGNVNNKVGKYDAAYFSLFDRNEKEASNVLRHARGTRRLMDKMLEDDTLRGLYEAALEYHKGRVEMLRRTGEYDAWLAELKEASQIPIDRLDEVLFTQHLPKIWQEKVREMQEAGVPAKEIAKLINASQTAKKAETREAMRAAAEGRAVATEKQTSAEAAEEFELSDEMKAVIAQKIREGHAEMARLKGKAPPVLVPATGDAPPKSDRPGAKAMPPSEAGADRARQRREKREKPGKVGSPS</sequence>
<dbReference type="AlphaFoldDB" id="A0A1N6EQ81"/>
<dbReference type="Pfam" id="PF13704">
    <property type="entry name" value="Glyco_tranf_2_4"/>
    <property type="match status" value="1"/>
</dbReference>
<keyword evidence="3" id="KW-0472">Membrane</keyword>
<keyword evidence="6" id="KW-1185">Reference proteome</keyword>
<organism evidence="5 6">
    <name type="scientific">Vannielia litorea</name>
    <dbReference type="NCBI Taxonomy" id="1217970"/>
    <lineage>
        <taxon>Bacteria</taxon>
        <taxon>Pseudomonadati</taxon>
        <taxon>Pseudomonadota</taxon>
        <taxon>Alphaproteobacteria</taxon>
        <taxon>Rhodobacterales</taxon>
        <taxon>Paracoccaceae</taxon>
        <taxon>Vannielia</taxon>
    </lineage>
</organism>
<feature type="region of interest" description="Disordered" evidence="4">
    <location>
        <begin position="444"/>
        <end position="500"/>
    </location>
</feature>
<dbReference type="GO" id="GO:0016757">
    <property type="term" value="F:glycosyltransferase activity"/>
    <property type="evidence" value="ECO:0007669"/>
    <property type="project" value="TreeGrafter"/>
</dbReference>
<gene>
    <name evidence="5" type="ORF">SAMN05444002_1002</name>
</gene>
<accession>A0A1N6EQ81</accession>
<evidence type="ECO:0000256" key="4">
    <source>
        <dbReference type="SAM" id="MobiDB-lite"/>
    </source>
</evidence>
<comment type="subcellular location">
    <subcellularLocation>
        <location evidence="1">Membrane</location>
        <topology evidence="1">Single-pass membrane protein</topology>
    </subcellularLocation>
</comment>
<dbReference type="PANTHER" id="PTHR21461:SF69">
    <property type="entry name" value="GLYCOSYLTRANSFERASE FAMILY 92 PROTEIN"/>
    <property type="match status" value="1"/>
</dbReference>
<evidence type="ECO:0000313" key="6">
    <source>
        <dbReference type="Proteomes" id="UP000184932"/>
    </source>
</evidence>
<dbReference type="EMBL" id="FSRL01000001">
    <property type="protein sequence ID" value="SIN85165.1"/>
    <property type="molecule type" value="Genomic_DNA"/>
</dbReference>
<proteinExistence type="predicted"/>
<dbReference type="PANTHER" id="PTHR21461">
    <property type="entry name" value="GLYCOSYLTRANSFERASE FAMILY 92 PROTEIN"/>
    <property type="match status" value="1"/>
</dbReference>
<dbReference type="GO" id="GO:0016020">
    <property type="term" value="C:membrane"/>
    <property type="evidence" value="ECO:0007669"/>
    <property type="project" value="UniProtKB-SubCell"/>
</dbReference>